<dbReference type="PANTHER" id="PTHR40472">
    <property type="entry name" value="RICIN B-TYPE LECTIN DOMAIN-CONTAINING PROTEIN"/>
    <property type="match status" value="1"/>
</dbReference>
<evidence type="ECO:0000256" key="1">
    <source>
        <dbReference type="SAM" id="SignalP"/>
    </source>
</evidence>
<comment type="caution">
    <text evidence="2">The sequence shown here is derived from an EMBL/GenBank/DDBJ whole genome shotgun (WGS) entry which is preliminary data.</text>
</comment>
<accession>A0AA88XFH5</accession>
<dbReference type="InterPro" id="IPR039051">
    <property type="entry name" value="SE-CTX-like"/>
</dbReference>
<keyword evidence="3" id="KW-1185">Reference proteome</keyword>
<sequence>MKSKELLFASVALFLVYKGGGVNIQNTCTSVVSTGALTCVAVLPFAQATLNVTGKDDLKPPDRTILKVRSGIDAGRAILDAIKTKKEATFFGRISTIAKKISPFLGAVGTIFGFLDFFVPKGPSFELQYMVKQFTEINQRFDEVYYKLDDVESLIVKKAVKGQYGQYEAMIFSLSERLSKVVEAKAKNLSSEVYEDRKKKFIKDFDKNPLHVALDALYLGLTEKSNLLIDITQSVRTFSFEDRLKVQSMMQNILNLILRGVKVMIAVDFLKGNSTKLDDIDQYAFNTTGHNDTSNLRGKTAGANDTLTEWTAKIKEIAHHMLSVDEIVKNKWLDQMKLDVMKILTLKKELSNKDFADHLYSFLKSKYGWRNWYVVVYNAVSGDDQHFVRKSGAHTWFGVKGRNVIITSDLEGLSKPLDYNFVKMNIQKLHSGYTKTTPWFWGHWTRDIIYDAHELFNFMQKNLKNIPCDNSVFFDMGRGVIKRSADPQYRAPEGHIALVDKGAYRFHVFGHCVHWRTHPSDEQTAKEEDD</sequence>
<feature type="chain" id="PRO_5041694727" evidence="1">
    <location>
        <begin position="22"/>
        <end position="530"/>
    </location>
</feature>
<name>A0AA88XFH5_PINIB</name>
<dbReference type="Proteomes" id="UP001186944">
    <property type="component" value="Unassembled WGS sequence"/>
</dbReference>
<reference evidence="2" key="1">
    <citation type="submission" date="2019-08" db="EMBL/GenBank/DDBJ databases">
        <title>The improved chromosome-level genome for the pearl oyster Pinctada fucata martensii using PacBio sequencing and Hi-C.</title>
        <authorList>
            <person name="Zheng Z."/>
        </authorList>
    </citation>
    <scope>NUCLEOTIDE SEQUENCE</scope>
    <source>
        <strain evidence="2">ZZ-2019</strain>
        <tissue evidence="2">Adductor muscle</tissue>
    </source>
</reference>
<organism evidence="2 3">
    <name type="scientific">Pinctada imbricata</name>
    <name type="common">Atlantic pearl-oyster</name>
    <name type="synonym">Pinctada martensii</name>
    <dbReference type="NCBI Taxonomy" id="66713"/>
    <lineage>
        <taxon>Eukaryota</taxon>
        <taxon>Metazoa</taxon>
        <taxon>Spiralia</taxon>
        <taxon>Lophotrochozoa</taxon>
        <taxon>Mollusca</taxon>
        <taxon>Bivalvia</taxon>
        <taxon>Autobranchia</taxon>
        <taxon>Pteriomorphia</taxon>
        <taxon>Pterioida</taxon>
        <taxon>Pterioidea</taxon>
        <taxon>Pteriidae</taxon>
        <taxon>Pinctada</taxon>
    </lineage>
</organism>
<gene>
    <name evidence="2" type="ORF">FSP39_011998</name>
</gene>
<protein>
    <submittedName>
        <fullName evidence="2">Uncharacterized protein</fullName>
    </submittedName>
</protein>
<evidence type="ECO:0000313" key="3">
    <source>
        <dbReference type="Proteomes" id="UP001186944"/>
    </source>
</evidence>
<proteinExistence type="predicted"/>
<feature type="signal peptide" evidence="1">
    <location>
        <begin position="1"/>
        <end position="21"/>
    </location>
</feature>
<dbReference type="PANTHER" id="PTHR40472:SF6">
    <property type="entry name" value="RICIN B-TYPE LECTIN DOMAIN-CONTAINING PROTEIN"/>
    <property type="match status" value="1"/>
</dbReference>
<keyword evidence="1" id="KW-0732">Signal</keyword>
<evidence type="ECO:0000313" key="2">
    <source>
        <dbReference type="EMBL" id="KAK3084349.1"/>
    </source>
</evidence>
<dbReference type="EMBL" id="VSWD01000013">
    <property type="protein sequence ID" value="KAK3084349.1"/>
    <property type="molecule type" value="Genomic_DNA"/>
</dbReference>
<dbReference type="AlphaFoldDB" id="A0AA88XFH5"/>